<accession>A0AAV4HBP0</accession>
<dbReference type="EMBL" id="BMAT01012618">
    <property type="protein sequence ID" value="GFR95592.1"/>
    <property type="molecule type" value="Genomic_DNA"/>
</dbReference>
<dbReference type="AlphaFoldDB" id="A0AAV4HBP0"/>
<comment type="caution">
    <text evidence="1">The sequence shown here is derived from an EMBL/GenBank/DDBJ whole genome shotgun (WGS) entry which is preliminary data.</text>
</comment>
<sequence length="159" mass="18345">MPILFAELLEKFKLKHHKGNVAEAFALTRECKAPGDIECSLQDQIPHGQNLEHKKREINQLQTPLQTIIAEEIKVWDWDGDVEMDRAPSALHEIDINTDMSEGEQTDENNELKRTEIRLSFLDTVYESCTTPPGVFKILRENLTFRLNINFELKEINLG</sequence>
<evidence type="ECO:0000313" key="2">
    <source>
        <dbReference type="Proteomes" id="UP000762676"/>
    </source>
</evidence>
<organism evidence="1 2">
    <name type="scientific">Elysia marginata</name>
    <dbReference type="NCBI Taxonomy" id="1093978"/>
    <lineage>
        <taxon>Eukaryota</taxon>
        <taxon>Metazoa</taxon>
        <taxon>Spiralia</taxon>
        <taxon>Lophotrochozoa</taxon>
        <taxon>Mollusca</taxon>
        <taxon>Gastropoda</taxon>
        <taxon>Heterobranchia</taxon>
        <taxon>Euthyneura</taxon>
        <taxon>Panpulmonata</taxon>
        <taxon>Sacoglossa</taxon>
        <taxon>Placobranchoidea</taxon>
        <taxon>Plakobranchidae</taxon>
        <taxon>Elysia</taxon>
    </lineage>
</organism>
<dbReference type="Proteomes" id="UP000762676">
    <property type="component" value="Unassembled WGS sequence"/>
</dbReference>
<proteinExistence type="predicted"/>
<keyword evidence="2" id="KW-1185">Reference proteome</keyword>
<protein>
    <submittedName>
        <fullName evidence="1">Uncharacterized protein</fullName>
    </submittedName>
</protein>
<name>A0AAV4HBP0_9GAST</name>
<gene>
    <name evidence="1" type="ORF">ElyMa_006277100</name>
</gene>
<evidence type="ECO:0000313" key="1">
    <source>
        <dbReference type="EMBL" id="GFR95592.1"/>
    </source>
</evidence>
<reference evidence="1 2" key="1">
    <citation type="journal article" date="2021" name="Elife">
        <title>Chloroplast acquisition without the gene transfer in kleptoplastic sea slugs, Plakobranchus ocellatus.</title>
        <authorList>
            <person name="Maeda T."/>
            <person name="Takahashi S."/>
            <person name="Yoshida T."/>
            <person name="Shimamura S."/>
            <person name="Takaki Y."/>
            <person name="Nagai Y."/>
            <person name="Toyoda A."/>
            <person name="Suzuki Y."/>
            <person name="Arimoto A."/>
            <person name="Ishii H."/>
            <person name="Satoh N."/>
            <person name="Nishiyama T."/>
            <person name="Hasebe M."/>
            <person name="Maruyama T."/>
            <person name="Minagawa J."/>
            <person name="Obokata J."/>
            <person name="Shigenobu S."/>
        </authorList>
    </citation>
    <scope>NUCLEOTIDE SEQUENCE [LARGE SCALE GENOMIC DNA]</scope>
</reference>